<accession>A0AAW6Y9Z0</accession>
<evidence type="ECO:0000313" key="1">
    <source>
        <dbReference type="EMBL" id="MDK7243639.1"/>
    </source>
</evidence>
<sequence length="84" mass="9038">HNVVTSIYGRSLVNRGVIDIIKAHRYARRVQEAPLSVESTYPLVEAMAAMDLGAATIDLAELAAKQKASGQDVQAFLDAELAEV</sequence>
<dbReference type="EMBL" id="JASOPA010000141">
    <property type="protein sequence ID" value="MDK7243639.1"/>
    <property type="molecule type" value="Genomic_DNA"/>
</dbReference>
<feature type="non-terminal residue" evidence="1">
    <location>
        <position position="1"/>
    </location>
</feature>
<dbReference type="PANTHER" id="PTHR43454">
    <property type="entry name" value="GLYCERALDEHYDE-3-PHOSPHATE DEHYDROGENASE"/>
    <property type="match status" value="1"/>
</dbReference>
<evidence type="ECO:0000313" key="2">
    <source>
        <dbReference type="Proteomes" id="UP001236303"/>
    </source>
</evidence>
<name>A0AAW6Y9Z0_NEISU</name>
<proteinExistence type="predicted"/>
<gene>
    <name evidence="1" type="ORF">QP451_11580</name>
</gene>
<organism evidence="1 2">
    <name type="scientific">Neisseria subflava</name>
    <dbReference type="NCBI Taxonomy" id="28449"/>
    <lineage>
        <taxon>Bacteria</taxon>
        <taxon>Pseudomonadati</taxon>
        <taxon>Pseudomonadota</taxon>
        <taxon>Betaproteobacteria</taxon>
        <taxon>Neisseriales</taxon>
        <taxon>Neisseriaceae</taxon>
        <taxon>Neisseria</taxon>
    </lineage>
</organism>
<feature type="non-terminal residue" evidence="1">
    <location>
        <position position="84"/>
    </location>
</feature>
<dbReference type="AlphaFoldDB" id="A0AAW6Y9Z0"/>
<protein>
    <submittedName>
        <fullName evidence="1">Uncharacterized protein</fullName>
    </submittedName>
</protein>
<dbReference type="PANTHER" id="PTHR43454:SF1">
    <property type="entry name" value="GLYCERALDEHYDE 3-PHOSPHATE DEHYDROGENASE NAD(P) BINDING DOMAIN-CONTAINING PROTEIN"/>
    <property type="match status" value="1"/>
</dbReference>
<comment type="caution">
    <text evidence="1">The sequence shown here is derived from an EMBL/GenBank/DDBJ whole genome shotgun (WGS) entry which is preliminary data.</text>
</comment>
<reference evidence="1" key="1">
    <citation type="submission" date="2023-05" db="EMBL/GenBank/DDBJ databases">
        <title>Cataloging the Phylogenetic Diversity of Human Bladder Bacteria.</title>
        <authorList>
            <person name="Du J."/>
        </authorList>
    </citation>
    <scope>NUCLEOTIDE SEQUENCE</scope>
    <source>
        <strain evidence="1">UMB1050</strain>
    </source>
</reference>
<dbReference type="Proteomes" id="UP001236303">
    <property type="component" value="Unassembled WGS sequence"/>
</dbReference>